<reference evidence="2" key="1">
    <citation type="submission" date="2023-03" db="EMBL/GenBank/DDBJ databases">
        <title>Massive genome expansion in bonnet fungi (Mycena s.s.) driven by repeated elements and novel gene families across ecological guilds.</title>
        <authorList>
            <consortium name="Lawrence Berkeley National Laboratory"/>
            <person name="Harder C.B."/>
            <person name="Miyauchi S."/>
            <person name="Viragh M."/>
            <person name="Kuo A."/>
            <person name="Thoen E."/>
            <person name="Andreopoulos B."/>
            <person name="Lu D."/>
            <person name="Skrede I."/>
            <person name="Drula E."/>
            <person name="Henrissat B."/>
            <person name="Morin E."/>
            <person name="Kohler A."/>
            <person name="Barry K."/>
            <person name="LaButti K."/>
            <person name="Morin E."/>
            <person name="Salamov A."/>
            <person name="Lipzen A."/>
            <person name="Mereny Z."/>
            <person name="Hegedus B."/>
            <person name="Baldrian P."/>
            <person name="Stursova M."/>
            <person name="Weitz H."/>
            <person name="Taylor A."/>
            <person name="Grigoriev I.V."/>
            <person name="Nagy L.G."/>
            <person name="Martin F."/>
            <person name="Kauserud H."/>
        </authorList>
    </citation>
    <scope>NUCLEOTIDE SEQUENCE</scope>
    <source>
        <strain evidence="2">CBHHK067</strain>
    </source>
</reference>
<keyword evidence="1" id="KW-1133">Transmembrane helix</keyword>
<name>A0AAD7GCH1_MYCRO</name>
<comment type="caution">
    <text evidence="2">The sequence shown here is derived from an EMBL/GenBank/DDBJ whole genome shotgun (WGS) entry which is preliminary data.</text>
</comment>
<keyword evidence="1" id="KW-0472">Membrane</keyword>
<dbReference type="EMBL" id="JARKIE010000135">
    <property type="protein sequence ID" value="KAJ7678363.1"/>
    <property type="molecule type" value="Genomic_DNA"/>
</dbReference>
<dbReference type="PANTHER" id="PTHR31303">
    <property type="entry name" value="CTP-DEPENDENT DIACYLGLYCEROL KINASE 1"/>
    <property type="match status" value="1"/>
</dbReference>
<sequence length="370" mass="38196">MLPTSLLTKLLRSLSWADTAASTIGRAYGPRTPPLPASVSLAWLPGWVYVPGFLLAAPSAVSSASSKSIKSAGNGVANGVVKENPKGPKQARRLRLPFAPRKSTAGFVAACAAGALVALVFWGGIAGLRGLGGVAEMRAVEEVDRVPTLLPVLPGLYDPFLTLLLAARLFPLLPFLLPCRSPPSLRPLSSSPLALFYFASRLFRSLHLVTPPFPLLPFTPRLLRLDTDPLPVSAPARSSGADAGVHSQYSLAGQYLRSDGGAWLRRWVPEGVIGGVSSPVPASLVPGDVKAHGNTSGISGGRGGAQTTPERFGVGGLAGLVALVVVAGVVSGVAEALDLGGLDDNLTLPIISGGALMLFFRVWGWAVGAA</sequence>
<dbReference type="Proteomes" id="UP001221757">
    <property type="component" value="Unassembled WGS sequence"/>
</dbReference>
<evidence type="ECO:0000313" key="2">
    <source>
        <dbReference type="EMBL" id="KAJ7678363.1"/>
    </source>
</evidence>
<feature type="transmembrane region" description="Helical" evidence="1">
    <location>
        <begin position="105"/>
        <end position="128"/>
    </location>
</feature>
<protein>
    <submittedName>
        <fullName evidence="2">Uncharacterized protein</fullName>
    </submittedName>
</protein>
<gene>
    <name evidence="2" type="ORF">B0H17DRAFT_1206818</name>
</gene>
<dbReference type="AlphaFoldDB" id="A0AAD7GCH1"/>
<dbReference type="InterPro" id="IPR037997">
    <property type="entry name" value="Dgk1-like"/>
</dbReference>
<dbReference type="GO" id="GO:0004143">
    <property type="term" value="F:ATP-dependent diacylglycerol kinase activity"/>
    <property type="evidence" value="ECO:0007669"/>
    <property type="project" value="InterPro"/>
</dbReference>
<feature type="transmembrane region" description="Helical" evidence="1">
    <location>
        <begin position="312"/>
        <end position="334"/>
    </location>
</feature>
<evidence type="ECO:0000256" key="1">
    <source>
        <dbReference type="SAM" id="Phobius"/>
    </source>
</evidence>
<dbReference type="GO" id="GO:0006654">
    <property type="term" value="P:phosphatidic acid biosynthetic process"/>
    <property type="evidence" value="ECO:0007669"/>
    <property type="project" value="TreeGrafter"/>
</dbReference>
<accession>A0AAD7GCH1</accession>
<keyword evidence="1" id="KW-0812">Transmembrane</keyword>
<feature type="transmembrane region" description="Helical" evidence="1">
    <location>
        <begin position="346"/>
        <end position="367"/>
    </location>
</feature>
<evidence type="ECO:0000313" key="3">
    <source>
        <dbReference type="Proteomes" id="UP001221757"/>
    </source>
</evidence>
<organism evidence="2 3">
    <name type="scientific">Mycena rosella</name>
    <name type="common">Pink bonnet</name>
    <name type="synonym">Agaricus rosellus</name>
    <dbReference type="NCBI Taxonomy" id="1033263"/>
    <lineage>
        <taxon>Eukaryota</taxon>
        <taxon>Fungi</taxon>
        <taxon>Dikarya</taxon>
        <taxon>Basidiomycota</taxon>
        <taxon>Agaricomycotina</taxon>
        <taxon>Agaricomycetes</taxon>
        <taxon>Agaricomycetidae</taxon>
        <taxon>Agaricales</taxon>
        <taxon>Marasmiineae</taxon>
        <taxon>Mycenaceae</taxon>
        <taxon>Mycena</taxon>
    </lineage>
</organism>
<keyword evidence="3" id="KW-1185">Reference proteome</keyword>
<dbReference type="GO" id="GO:0005789">
    <property type="term" value="C:endoplasmic reticulum membrane"/>
    <property type="evidence" value="ECO:0007669"/>
    <property type="project" value="TreeGrafter"/>
</dbReference>
<proteinExistence type="predicted"/>
<dbReference type="PANTHER" id="PTHR31303:SF1">
    <property type="entry name" value="CTP-DEPENDENT DIACYLGLYCEROL KINASE 1"/>
    <property type="match status" value="1"/>
</dbReference>